<comment type="caution">
    <text evidence="1">The sequence shown here is derived from an EMBL/GenBank/DDBJ whole genome shotgun (WGS) entry which is preliminary data.</text>
</comment>
<dbReference type="EMBL" id="JAENHL010000008">
    <property type="protein sequence ID" value="MBK1870918.1"/>
    <property type="molecule type" value="Genomic_DNA"/>
</dbReference>
<accession>A0ACC5RE80</accession>
<protein>
    <submittedName>
        <fullName evidence="1">Uncharacterized protein</fullName>
    </submittedName>
</protein>
<sequence length="179" mass="19945">MTTASEATSNGPQPFRHLSFMLTRADALAYETLPREIGGWRLILLFVWVGLGGLAVAMLPEGWVGEEGGWRFWAFIAASGFAQYGLAMVVMHLYAHWRAARRLPHPIAVEVLDHVDHLEWRENGVPFFVAPETINAIIKTPTHVFICVSGRVLILPTRAFGSGRDMTAFAEELERRSGD</sequence>
<keyword evidence="2" id="KW-1185">Reference proteome</keyword>
<proteinExistence type="predicted"/>
<organism evidence="1 2">
    <name type="scientific">Taklimakanibacter albus</name>
    <dbReference type="NCBI Taxonomy" id="2800327"/>
    <lineage>
        <taxon>Bacteria</taxon>
        <taxon>Pseudomonadati</taxon>
        <taxon>Pseudomonadota</taxon>
        <taxon>Alphaproteobacteria</taxon>
        <taxon>Hyphomicrobiales</taxon>
        <taxon>Aestuariivirgaceae</taxon>
        <taxon>Taklimakanibacter</taxon>
    </lineage>
</organism>
<reference evidence="1" key="1">
    <citation type="submission" date="2021-01" db="EMBL/GenBank/DDBJ databases">
        <authorList>
            <person name="Sun Q."/>
        </authorList>
    </citation>
    <scope>NUCLEOTIDE SEQUENCE</scope>
    <source>
        <strain evidence="1">YIM B02566</strain>
    </source>
</reference>
<evidence type="ECO:0000313" key="2">
    <source>
        <dbReference type="Proteomes" id="UP000616151"/>
    </source>
</evidence>
<name>A0ACC5RE80_9HYPH</name>
<dbReference type="Proteomes" id="UP000616151">
    <property type="component" value="Unassembled WGS sequence"/>
</dbReference>
<gene>
    <name evidence="1" type="ORF">JHL16_31425</name>
</gene>
<evidence type="ECO:0000313" key="1">
    <source>
        <dbReference type="EMBL" id="MBK1870918.1"/>
    </source>
</evidence>